<dbReference type="AlphaFoldDB" id="A0A2X4U3F0"/>
<sequence>MQQLAHIVDLSANPIGDAAFQARCKATLDTAGALVLRGFLTAAALATVRLEGAENSHAAFYAASKHNVYLKPQDESLPADHARNRQVVSSKGCITDEDIPAQSPLRTLYDAQPFRDFLCAVLEEQQLYPYAIGCRRSICTTRIAGRNWAGILITPHSPSRS</sequence>
<dbReference type="EMBL" id="LS483469">
    <property type="protein sequence ID" value="SQI34367.1"/>
    <property type="molecule type" value="Genomic_DNA"/>
</dbReference>
<dbReference type="STRING" id="82996.ADP72_04125"/>
<protein>
    <submittedName>
        <fullName evidence="1">Uncharacterized protein</fullName>
    </submittedName>
</protein>
<evidence type="ECO:0000313" key="1">
    <source>
        <dbReference type="EMBL" id="SQI34367.1"/>
    </source>
</evidence>
<gene>
    <name evidence="1" type="ORF">NCTC12961_01682</name>
</gene>
<proteinExistence type="predicted"/>
<organism evidence="1 2">
    <name type="scientific">Serratia plymuthica</name>
    <dbReference type="NCBI Taxonomy" id="82996"/>
    <lineage>
        <taxon>Bacteria</taxon>
        <taxon>Pseudomonadati</taxon>
        <taxon>Pseudomonadota</taxon>
        <taxon>Gammaproteobacteria</taxon>
        <taxon>Enterobacterales</taxon>
        <taxon>Yersiniaceae</taxon>
        <taxon>Serratia</taxon>
    </lineage>
</organism>
<name>A0A2X4U3F0_SERPL</name>
<evidence type="ECO:0000313" key="2">
    <source>
        <dbReference type="Proteomes" id="UP000248897"/>
    </source>
</evidence>
<accession>A0A2X4U3F0</accession>
<dbReference type="Proteomes" id="UP000248897">
    <property type="component" value="Chromosome 1"/>
</dbReference>
<reference evidence="1 2" key="1">
    <citation type="submission" date="2018-06" db="EMBL/GenBank/DDBJ databases">
        <authorList>
            <consortium name="Pathogen Informatics"/>
            <person name="Doyle S."/>
        </authorList>
    </citation>
    <scope>NUCLEOTIDE SEQUENCE [LARGE SCALE GENOMIC DNA]</scope>
    <source>
        <strain evidence="1 2">NCTC12961</strain>
    </source>
</reference>